<gene>
    <name evidence="1" type="ORF">CPAR01_03389</name>
</gene>
<comment type="caution">
    <text evidence="1">The sequence shown here is derived from an EMBL/GenBank/DDBJ whole genome shotgun (WGS) entry which is preliminary data.</text>
</comment>
<protein>
    <submittedName>
        <fullName evidence="1">Uncharacterized protein</fullName>
    </submittedName>
</protein>
<dbReference type="Proteomes" id="UP001241169">
    <property type="component" value="Unassembled WGS sequence"/>
</dbReference>
<dbReference type="GeneID" id="85371575"/>
<evidence type="ECO:0000313" key="1">
    <source>
        <dbReference type="EMBL" id="KAK1545887.1"/>
    </source>
</evidence>
<dbReference type="EMBL" id="MOPA01000002">
    <property type="protein sequence ID" value="KAK1545887.1"/>
    <property type="molecule type" value="Genomic_DNA"/>
</dbReference>
<proteinExistence type="predicted"/>
<dbReference type="RefSeq" id="XP_060355004.1">
    <property type="nucleotide sequence ID" value="XM_060487676.1"/>
</dbReference>
<organism evidence="1 2">
    <name type="scientific">Colletotrichum paranaense</name>
    <dbReference type="NCBI Taxonomy" id="1914294"/>
    <lineage>
        <taxon>Eukaryota</taxon>
        <taxon>Fungi</taxon>
        <taxon>Dikarya</taxon>
        <taxon>Ascomycota</taxon>
        <taxon>Pezizomycotina</taxon>
        <taxon>Sordariomycetes</taxon>
        <taxon>Hypocreomycetidae</taxon>
        <taxon>Glomerellales</taxon>
        <taxon>Glomerellaceae</taxon>
        <taxon>Colletotrichum</taxon>
        <taxon>Colletotrichum acutatum species complex</taxon>
    </lineage>
</organism>
<name>A0ABQ9T3M9_9PEZI</name>
<evidence type="ECO:0000313" key="2">
    <source>
        <dbReference type="Proteomes" id="UP001241169"/>
    </source>
</evidence>
<sequence>MSGIPCRFHWCGHNNPTLPTRAVWPFDEGAKDKQGAEQALKSGPLHNQCWRDSPTFFSKRKSLSTNGLPHSFSGGSGCVPVGEYSASWWESGSFATDIPYVLSQPKRPLVHYQARLMSDKNVFIHKFGHHHDERDGALRTIGCCPRSFGSQDVINTFGFGLGNDFRSCAEVGL</sequence>
<reference evidence="1 2" key="1">
    <citation type="submission" date="2016-10" db="EMBL/GenBank/DDBJ databases">
        <title>The genome sequence of Colletotrichum fioriniae PJ7.</title>
        <authorList>
            <person name="Baroncelli R."/>
        </authorList>
    </citation>
    <scope>NUCLEOTIDE SEQUENCE [LARGE SCALE GENOMIC DNA]</scope>
    <source>
        <strain evidence="1 2">IMI 384185</strain>
    </source>
</reference>
<keyword evidence="2" id="KW-1185">Reference proteome</keyword>
<accession>A0ABQ9T3M9</accession>